<dbReference type="AlphaFoldDB" id="A0AAP9Y7T7"/>
<dbReference type="Gene3D" id="1.10.3420.10">
    <property type="entry name" value="putative ntp pyrophosphohydrolase like domain"/>
    <property type="match status" value="1"/>
</dbReference>
<gene>
    <name evidence="1" type="ORF">I6H42_03135</name>
</gene>
<dbReference type="RefSeq" id="WP_050694781.1">
    <property type="nucleotide sequence ID" value="NZ_CP012072.1"/>
</dbReference>
<protein>
    <submittedName>
        <fullName evidence="1">Nucleoside triphosphate pyrophosphohydrolase family protein</fullName>
    </submittedName>
</protein>
<accession>A0AAP9Y7T7</accession>
<reference evidence="1 2" key="1">
    <citation type="submission" date="2020-12" db="EMBL/GenBank/DDBJ databases">
        <title>FDA dAtabase for Regulatory Grade micrObial Sequences (FDA-ARGOS): Supporting development and validation of Infectious Disease Dx tests.</title>
        <authorList>
            <person name="Sproer C."/>
            <person name="Gronow S."/>
            <person name="Severitt S."/>
            <person name="Schroder I."/>
            <person name="Tallon L."/>
            <person name="Sadzewicz L."/>
            <person name="Zhao X."/>
            <person name="Boylan J."/>
            <person name="Ott S."/>
            <person name="Bowen H."/>
            <person name="Vavikolanu K."/>
            <person name="Mehta A."/>
            <person name="Aluvathingal J."/>
            <person name="Nadendla S."/>
            <person name="Lowell S."/>
            <person name="Myers T."/>
            <person name="Yan Y."/>
            <person name="Sichtig H."/>
        </authorList>
    </citation>
    <scope>NUCLEOTIDE SEQUENCE [LARGE SCALE GENOMIC DNA]</scope>
    <source>
        <strain evidence="1 2">FDAARGOS_985</strain>
    </source>
</reference>
<name>A0AAP9Y7T7_9ACTO</name>
<sequence length="171" mass="18341">MSDKSITSSPAFSRSVSPMELVMQFHRTYDVPIRPCDDPTLSYDRMGMRVGLIAEEFAELIGAIYGKRARAIIEAATAQAVAADDGERDLVEAADAMADLVYVIYGMAIESGIDLDAVLAQVQASNLSKLMPDGSVKLREDGKVLKGPNFFPPNIARGLGLEDPVATSSTD</sequence>
<keyword evidence="2" id="KW-1185">Reference proteome</keyword>
<dbReference type="EMBL" id="CP066065">
    <property type="protein sequence ID" value="QQC44402.1"/>
    <property type="molecule type" value="Genomic_DNA"/>
</dbReference>
<dbReference type="InterPro" id="IPR021130">
    <property type="entry name" value="PRib-ATP_PPHydrolase-like"/>
</dbReference>
<evidence type="ECO:0000313" key="1">
    <source>
        <dbReference type="EMBL" id="QQC44402.1"/>
    </source>
</evidence>
<dbReference type="InterPro" id="IPR033653">
    <property type="entry name" value="NTP-PPase_DR2231-like"/>
</dbReference>
<dbReference type="Pfam" id="PF01503">
    <property type="entry name" value="PRA-PH"/>
    <property type="match status" value="1"/>
</dbReference>
<dbReference type="KEGG" id="amy:ADJ76_03320"/>
<organism evidence="1 2">
    <name type="scientific">Schaalia meyeri</name>
    <dbReference type="NCBI Taxonomy" id="52773"/>
    <lineage>
        <taxon>Bacteria</taxon>
        <taxon>Bacillati</taxon>
        <taxon>Actinomycetota</taxon>
        <taxon>Actinomycetes</taxon>
        <taxon>Actinomycetales</taxon>
        <taxon>Actinomycetaceae</taxon>
        <taxon>Schaalia</taxon>
    </lineage>
</organism>
<dbReference type="CDD" id="cd11530">
    <property type="entry name" value="NTP-PPase_DR2231_like"/>
    <property type="match status" value="1"/>
</dbReference>
<dbReference type="InterPro" id="IPR023292">
    <property type="entry name" value="NTP_PyroPHydrolase-like_dom_sf"/>
</dbReference>
<proteinExistence type="predicted"/>
<dbReference type="Proteomes" id="UP000595220">
    <property type="component" value="Chromosome"/>
</dbReference>
<evidence type="ECO:0000313" key="2">
    <source>
        <dbReference type="Proteomes" id="UP000595220"/>
    </source>
</evidence>